<accession>A0A328DNN4</accession>
<protein>
    <recommendedName>
        <fullName evidence="2">BSD domain-containing protein</fullName>
    </recommendedName>
</protein>
<dbReference type="Gene3D" id="1.10.3970.10">
    <property type="entry name" value="BSD domain"/>
    <property type="match status" value="1"/>
</dbReference>
<proteinExistence type="predicted"/>
<evidence type="ECO:0000259" key="2">
    <source>
        <dbReference type="PROSITE" id="PS50858"/>
    </source>
</evidence>
<dbReference type="Pfam" id="PF03909">
    <property type="entry name" value="BSD"/>
    <property type="match status" value="1"/>
</dbReference>
<evidence type="ECO:0000313" key="4">
    <source>
        <dbReference type="Proteomes" id="UP000249390"/>
    </source>
</evidence>
<feature type="compositionally biased region" description="Basic and acidic residues" evidence="1">
    <location>
        <begin position="413"/>
        <end position="423"/>
    </location>
</feature>
<dbReference type="PANTHER" id="PTHR31923">
    <property type="entry name" value="BSD DOMAIN-CONTAINING PROTEIN"/>
    <property type="match status" value="1"/>
</dbReference>
<feature type="domain" description="BSD" evidence="2">
    <location>
        <begin position="193"/>
        <end position="245"/>
    </location>
</feature>
<dbReference type="SUPFAM" id="SSF140383">
    <property type="entry name" value="BSD domain-like"/>
    <property type="match status" value="1"/>
</dbReference>
<keyword evidence="4" id="KW-1185">Reference proteome</keyword>
<name>A0A328DNN4_9ASTE</name>
<dbReference type="InterPro" id="IPR035925">
    <property type="entry name" value="BSD_dom_sf"/>
</dbReference>
<comment type="caution">
    <text evidence="3">The sequence shown here is derived from an EMBL/GenBank/DDBJ whole genome shotgun (WGS) entry which is preliminary data.</text>
</comment>
<dbReference type="SMART" id="SM00751">
    <property type="entry name" value="BSD"/>
    <property type="match status" value="1"/>
</dbReference>
<dbReference type="EMBL" id="NQVE01000115">
    <property type="protein sequence ID" value="RAL47224.1"/>
    <property type="molecule type" value="Genomic_DNA"/>
</dbReference>
<evidence type="ECO:0000313" key="3">
    <source>
        <dbReference type="EMBL" id="RAL47224.1"/>
    </source>
</evidence>
<dbReference type="AlphaFoldDB" id="A0A328DNN4"/>
<reference evidence="3 4" key="1">
    <citation type="submission" date="2018-06" db="EMBL/GenBank/DDBJ databases">
        <title>The Genome of Cuscuta australis (Dodder) Provides Insight into the Evolution of Plant Parasitism.</title>
        <authorList>
            <person name="Liu H."/>
        </authorList>
    </citation>
    <scope>NUCLEOTIDE SEQUENCE [LARGE SCALE GENOMIC DNA]</scope>
    <source>
        <strain evidence="4">cv. Yunnan</strain>
        <tissue evidence="3">Vines</tissue>
    </source>
</reference>
<feature type="compositionally biased region" description="Basic and acidic residues" evidence="1">
    <location>
        <begin position="116"/>
        <end position="130"/>
    </location>
</feature>
<sequence>MSWLARSIANSLLLDDDEHQVGEHSHRVSDRASTSEPPEQHAEGYAAYEDVDLDDRRENEGDDCSLDHIHHPGRGVKDDLSELGEALSRQLWGVASFLAPPPPRTSLLIPNPDQSGSDRVHSEPYDRAELSGESEEGEDGEIVECENFTEYEEEEDVIGNAVGVTEEALAFAQNIAHHPETWLDFPLSEDEEFDDFEICDTQLKHAFAIECLAPRLAALRVELCPAHMSKGYFWMVYFVLLHSRLNKHDAELLSSPQLVQARAMWIKELQKKTKPESDWFGFKKSHSKESTDFLREESDSLSSFSETHTNIETEKHPLETTTEIQFIDKAVIAEDLESKEVEKVVVTTSSYKVPVLDYDDDDDGEEDDWLKDTPELEGYSCPVLVGDEVSFSDLEDDIDDCTVPSKPKGIPRVTEKLDSTTSK</sequence>
<dbReference type="Proteomes" id="UP000249390">
    <property type="component" value="Unassembled WGS sequence"/>
</dbReference>
<feature type="compositionally biased region" description="Basic and acidic residues" evidence="1">
    <location>
        <begin position="19"/>
        <end position="30"/>
    </location>
</feature>
<feature type="compositionally biased region" description="Basic and acidic residues" evidence="1">
    <location>
        <begin position="54"/>
        <end position="74"/>
    </location>
</feature>
<feature type="region of interest" description="Disordered" evidence="1">
    <location>
        <begin position="103"/>
        <end position="140"/>
    </location>
</feature>
<dbReference type="PANTHER" id="PTHR31923:SF27">
    <property type="entry name" value="BSD DOMAIN-CONTAINING PROTEIN"/>
    <property type="match status" value="1"/>
</dbReference>
<gene>
    <name evidence="3" type="ORF">DM860_013189</name>
</gene>
<dbReference type="PROSITE" id="PS50858">
    <property type="entry name" value="BSD"/>
    <property type="match status" value="1"/>
</dbReference>
<feature type="region of interest" description="Disordered" evidence="1">
    <location>
        <begin position="400"/>
        <end position="423"/>
    </location>
</feature>
<feature type="region of interest" description="Disordered" evidence="1">
    <location>
        <begin position="15"/>
        <end position="74"/>
    </location>
</feature>
<dbReference type="InterPro" id="IPR005607">
    <property type="entry name" value="BSD_dom"/>
</dbReference>
<evidence type="ECO:0000256" key="1">
    <source>
        <dbReference type="SAM" id="MobiDB-lite"/>
    </source>
</evidence>
<organism evidence="3 4">
    <name type="scientific">Cuscuta australis</name>
    <dbReference type="NCBI Taxonomy" id="267555"/>
    <lineage>
        <taxon>Eukaryota</taxon>
        <taxon>Viridiplantae</taxon>
        <taxon>Streptophyta</taxon>
        <taxon>Embryophyta</taxon>
        <taxon>Tracheophyta</taxon>
        <taxon>Spermatophyta</taxon>
        <taxon>Magnoliopsida</taxon>
        <taxon>eudicotyledons</taxon>
        <taxon>Gunneridae</taxon>
        <taxon>Pentapetalae</taxon>
        <taxon>asterids</taxon>
        <taxon>lamiids</taxon>
        <taxon>Solanales</taxon>
        <taxon>Convolvulaceae</taxon>
        <taxon>Cuscuteae</taxon>
        <taxon>Cuscuta</taxon>
        <taxon>Cuscuta subgen. Grammica</taxon>
        <taxon>Cuscuta sect. Cleistogrammica</taxon>
    </lineage>
</organism>